<dbReference type="InterPro" id="IPR002347">
    <property type="entry name" value="SDR_fam"/>
</dbReference>
<dbReference type="PRINTS" id="PR00080">
    <property type="entry name" value="SDRFAMILY"/>
</dbReference>
<organism evidence="3 4">
    <name type="scientific">Saccharopolyspora endophytica</name>
    <dbReference type="NCBI Taxonomy" id="543886"/>
    <lineage>
        <taxon>Bacteria</taxon>
        <taxon>Bacillati</taxon>
        <taxon>Actinomycetota</taxon>
        <taxon>Actinomycetes</taxon>
        <taxon>Pseudonocardiales</taxon>
        <taxon>Pseudonocardiaceae</taxon>
        <taxon>Saccharopolyspora</taxon>
    </lineage>
</organism>
<evidence type="ECO:0000256" key="2">
    <source>
        <dbReference type="ARBA" id="ARBA00023002"/>
    </source>
</evidence>
<accession>A0ABS5DN62</accession>
<evidence type="ECO:0000313" key="3">
    <source>
        <dbReference type="EMBL" id="MBQ0927744.1"/>
    </source>
</evidence>
<dbReference type="RefSeq" id="WP_210972810.1">
    <property type="nucleotide sequence ID" value="NZ_JAGPXE010000015.1"/>
</dbReference>
<keyword evidence="2" id="KW-0560">Oxidoreductase</keyword>
<dbReference type="PANTHER" id="PTHR42760">
    <property type="entry name" value="SHORT-CHAIN DEHYDROGENASES/REDUCTASES FAMILY MEMBER"/>
    <property type="match status" value="1"/>
</dbReference>
<dbReference type="PANTHER" id="PTHR42760:SF133">
    <property type="entry name" value="3-OXOACYL-[ACYL-CARRIER-PROTEIN] REDUCTASE"/>
    <property type="match status" value="1"/>
</dbReference>
<dbReference type="SUPFAM" id="SSF51735">
    <property type="entry name" value="NAD(P)-binding Rossmann-fold domains"/>
    <property type="match status" value="1"/>
</dbReference>
<evidence type="ECO:0000313" key="4">
    <source>
        <dbReference type="Proteomes" id="UP000674084"/>
    </source>
</evidence>
<reference evidence="3 4" key="1">
    <citation type="submission" date="2021-04" db="EMBL/GenBank/DDBJ databases">
        <title>Whole-genome sequencing of Saccharopolyspora endophytica KCTC 19397.</title>
        <authorList>
            <person name="Ay H."/>
            <person name="Saygin H."/>
            <person name="Sahin N."/>
        </authorList>
    </citation>
    <scope>NUCLEOTIDE SEQUENCE [LARGE SCALE GENOMIC DNA]</scope>
    <source>
        <strain evidence="3 4">KCTC 19397</strain>
    </source>
</reference>
<dbReference type="Gene3D" id="3.40.50.720">
    <property type="entry name" value="NAD(P)-binding Rossmann-like Domain"/>
    <property type="match status" value="1"/>
</dbReference>
<dbReference type="EMBL" id="JAGPXE010000015">
    <property type="protein sequence ID" value="MBQ0927744.1"/>
    <property type="molecule type" value="Genomic_DNA"/>
</dbReference>
<sequence>MTRDLEGRRALVTGGTKGIGAAIVRRLVEAGAAVATTARSAAPTVAPVFIAADISTPDGAAHVASEALAELGGVDIVVHNAGGHSSGTKPGADYDEEDWREALEVNLLAPARINRALVPSMVGRGSGAIVHVTSIAHRIPSAAPLPYASAKSALATYSKGLANDLGPHGIRVNSVLPGFVETEGARHLLEQIDTDLNAARAELMRGLGGIPLGRPGRPEEVAELVAFLVSDRTSWITGTEHRVDGGNIPTP</sequence>
<dbReference type="PRINTS" id="PR00081">
    <property type="entry name" value="GDHRDH"/>
</dbReference>
<comment type="similarity">
    <text evidence="1">Belongs to the short-chain dehydrogenases/reductases (SDR) family.</text>
</comment>
<comment type="caution">
    <text evidence="3">The sequence shown here is derived from an EMBL/GenBank/DDBJ whole genome shotgun (WGS) entry which is preliminary data.</text>
</comment>
<protein>
    <submittedName>
        <fullName evidence="3">SDR family oxidoreductase</fullName>
    </submittedName>
</protein>
<name>A0ABS5DN62_9PSEU</name>
<evidence type="ECO:0000256" key="1">
    <source>
        <dbReference type="ARBA" id="ARBA00006484"/>
    </source>
</evidence>
<gene>
    <name evidence="3" type="ORF">KBO27_27730</name>
</gene>
<dbReference type="Pfam" id="PF13561">
    <property type="entry name" value="adh_short_C2"/>
    <property type="match status" value="1"/>
</dbReference>
<keyword evidence="4" id="KW-1185">Reference proteome</keyword>
<dbReference type="Proteomes" id="UP000674084">
    <property type="component" value="Unassembled WGS sequence"/>
</dbReference>
<proteinExistence type="inferred from homology"/>
<dbReference type="InterPro" id="IPR036291">
    <property type="entry name" value="NAD(P)-bd_dom_sf"/>
</dbReference>
<dbReference type="NCBIfam" id="NF005095">
    <property type="entry name" value="PRK06523.1"/>
    <property type="match status" value="1"/>
</dbReference>